<dbReference type="KEGG" id="ble:BleG1_4032"/>
<dbReference type="STRING" id="1246626.BleG1_4032"/>
<sequence>MIGRRKKGALRKEEDQRLYYYVDAMKEQLDYKRGLLEHSLDASEDMHFDVQRAEMLYSFLLREARVRHERKRK</sequence>
<evidence type="ECO:0008006" key="3">
    <source>
        <dbReference type="Google" id="ProtNLM"/>
    </source>
</evidence>
<dbReference type="Pfam" id="PF10704">
    <property type="entry name" value="DUF2508"/>
    <property type="match status" value="1"/>
</dbReference>
<reference evidence="1 2" key="1">
    <citation type="journal article" date="2014" name="Gene">
        <title>A comparative genomic analysis of the alkalitolerant soil bacterium Bacillus lehensis G1.</title>
        <authorList>
            <person name="Noor Y.M."/>
            <person name="Samsulrizal N.H."/>
            <person name="Jema'on N.A."/>
            <person name="Low K.O."/>
            <person name="Ramli A.N."/>
            <person name="Alias N.I."/>
            <person name="Damis S.I."/>
            <person name="Fuzi S.F."/>
            <person name="Isa M.N."/>
            <person name="Murad A.M."/>
            <person name="Raih M.F."/>
            <person name="Bakar F.D."/>
            <person name="Najimudin N."/>
            <person name="Mahadi N.M."/>
            <person name="Illias R.M."/>
        </authorList>
    </citation>
    <scope>NUCLEOTIDE SEQUENCE [LARGE SCALE GENOMIC DNA]</scope>
    <source>
        <strain evidence="1 2">G1</strain>
    </source>
</reference>
<dbReference type="Proteomes" id="UP000027142">
    <property type="component" value="Chromosome"/>
</dbReference>
<evidence type="ECO:0000313" key="2">
    <source>
        <dbReference type="Proteomes" id="UP000027142"/>
    </source>
</evidence>
<proteinExistence type="predicted"/>
<organism evidence="1 2">
    <name type="scientific">Shouchella lehensis G1</name>
    <dbReference type="NCBI Taxonomy" id="1246626"/>
    <lineage>
        <taxon>Bacteria</taxon>
        <taxon>Bacillati</taxon>
        <taxon>Bacillota</taxon>
        <taxon>Bacilli</taxon>
        <taxon>Bacillales</taxon>
        <taxon>Bacillaceae</taxon>
        <taxon>Shouchella</taxon>
    </lineage>
</organism>
<accession>A0A060M3I7</accession>
<dbReference type="eggNOG" id="ENOG5030D5I">
    <property type="taxonomic scope" value="Bacteria"/>
</dbReference>
<dbReference type="HOGENOM" id="CLU_187598_1_1_9"/>
<name>A0A060M3I7_9BACI</name>
<dbReference type="EMBL" id="CP003923">
    <property type="protein sequence ID" value="AIC96570.1"/>
    <property type="molecule type" value="Genomic_DNA"/>
</dbReference>
<dbReference type="AlphaFoldDB" id="A0A060M3I7"/>
<dbReference type="RefSeq" id="WP_038484810.1">
    <property type="nucleotide sequence ID" value="NZ_CP003923.1"/>
</dbReference>
<dbReference type="PATRIC" id="fig|1246626.3.peg.4019"/>
<evidence type="ECO:0000313" key="1">
    <source>
        <dbReference type="EMBL" id="AIC96570.1"/>
    </source>
</evidence>
<keyword evidence="2" id="KW-1185">Reference proteome</keyword>
<dbReference type="InterPro" id="IPR019644">
    <property type="entry name" value="DUF2508"/>
</dbReference>
<gene>
    <name evidence="1" type="ORF">BleG1_4032</name>
</gene>
<protein>
    <recommendedName>
        <fullName evidence="3">DUF2508 family protein</fullName>
    </recommendedName>
</protein>